<dbReference type="AlphaFoldDB" id="A0A7K6EJ24"/>
<feature type="non-terminal residue" evidence="6">
    <location>
        <position position="127"/>
    </location>
</feature>
<organism evidence="6 7">
    <name type="scientific">Grantiella picta</name>
    <dbReference type="NCBI Taxonomy" id="266360"/>
    <lineage>
        <taxon>Eukaryota</taxon>
        <taxon>Metazoa</taxon>
        <taxon>Chordata</taxon>
        <taxon>Craniata</taxon>
        <taxon>Vertebrata</taxon>
        <taxon>Euteleostomi</taxon>
        <taxon>Archelosauria</taxon>
        <taxon>Archosauria</taxon>
        <taxon>Dinosauria</taxon>
        <taxon>Saurischia</taxon>
        <taxon>Theropoda</taxon>
        <taxon>Coelurosauria</taxon>
        <taxon>Aves</taxon>
        <taxon>Neognathae</taxon>
        <taxon>Neoaves</taxon>
        <taxon>Telluraves</taxon>
        <taxon>Australaves</taxon>
        <taxon>Passeriformes</taxon>
        <taxon>Meliphagoidea</taxon>
        <taxon>Meliphagidae</taxon>
        <taxon>Grantiella</taxon>
    </lineage>
</organism>
<evidence type="ECO:0000313" key="7">
    <source>
        <dbReference type="Proteomes" id="UP000575029"/>
    </source>
</evidence>
<comment type="similarity">
    <text evidence="1 5">Belongs to the avian keratin family.</text>
</comment>
<name>A0A7K6EJ24_9PASS</name>
<dbReference type="GO" id="GO:0005200">
    <property type="term" value="F:structural constituent of cytoskeleton"/>
    <property type="evidence" value="ECO:0007669"/>
    <property type="project" value="InterPro"/>
</dbReference>
<comment type="caution">
    <text evidence="6">The sequence shown here is derived from an EMBL/GenBank/DDBJ whole genome shotgun (WGS) entry which is preliminary data.</text>
</comment>
<sequence>PSQAMSHCADLCLPSWDSPCPQPLTNACSDLCVTSCGDSKAIIHPPPVVITFPGPVLSSCPQQSFVGSCSPLTPNRPPGGSLGFRGYGNPVGLRGSILFGGCGGAWNSGRSCSSGCSSVGRGSFGPF</sequence>
<dbReference type="Pfam" id="PF02422">
    <property type="entry name" value="Keratin"/>
    <property type="match status" value="1"/>
</dbReference>
<protein>
    <recommendedName>
        <fullName evidence="5">Keratin</fullName>
    </recommendedName>
</protein>
<keyword evidence="7" id="KW-1185">Reference proteome</keyword>
<evidence type="ECO:0000256" key="3">
    <source>
        <dbReference type="ARBA" id="ARBA00022744"/>
    </source>
</evidence>
<dbReference type="Proteomes" id="UP000575029">
    <property type="component" value="Unassembled WGS sequence"/>
</dbReference>
<feature type="non-terminal residue" evidence="6">
    <location>
        <position position="1"/>
    </location>
</feature>
<evidence type="ECO:0000256" key="4">
    <source>
        <dbReference type="ARBA" id="ARBA00022990"/>
    </source>
</evidence>
<evidence type="ECO:0000256" key="2">
    <source>
        <dbReference type="ARBA" id="ARBA00011806"/>
    </source>
</evidence>
<keyword evidence="3 5" id="KW-0416">Keratin</keyword>
<dbReference type="PANTHER" id="PTHR31203:SF1">
    <property type="entry name" value="BETA-KERATIN-RELATED PROTEIN-RELATED"/>
    <property type="match status" value="1"/>
</dbReference>
<evidence type="ECO:0000256" key="5">
    <source>
        <dbReference type="RuleBase" id="RU364002"/>
    </source>
</evidence>
<proteinExistence type="inferred from homology"/>
<reference evidence="6 7" key="1">
    <citation type="submission" date="2019-09" db="EMBL/GenBank/DDBJ databases">
        <title>Bird 10,000 Genomes (B10K) Project - Family phase.</title>
        <authorList>
            <person name="Zhang G."/>
        </authorList>
    </citation>
    <scope>NUCLEOTIDE SEQUENCE [LARGE SCALE GENOMIC DNA]</scope>
    <source>
        <strain evidence="6">B10K-DU-029-50</strain>
        <tissue evidence="6">Heart</tissue>
    </source>
</reference>
<dbReference type="InterPro" id="IPR003461">
    <property type="entry name" value="Keratin"/>
</dbReference>
<keyword evidence="4" id="KW-0007">Acetylation</keyword>
<evidence type="ECO:0000256" key="1">
    <source>
        <dbReference type="ARBA" id="ARBA00008702"/>
    </source>
</evidence>
<dbReference type="EMBL" id="VZRM01005007">
    <property type="protein sequence ID" value="NWV37942.1"/>
    <property type="molecule type" value="Genomic_DNA"/>
</dbReference>
<dbReference type="PANTHER" id="PTHR31203">
    <property type="entry name" value="BETA-KERATIN-RELATED PROTEIN-RELATED"/>
    <property type="match status" value="1"/>
</dbReference>
<dbReference type="GO" id="GO:0005882">
    <property type="term" value="C:intermediate filament"/>
    <property type="evidence" value="ECO:0007669"/>
    <property type="project" value="UniProtKB-KW"/>
</dbReference>
<gene>
    <name evidence="6" type="primary">Bkj_5</name>
    <name evidence="6" type="ORF">GRAPIC_R10328</name>
</gene>
<accession>A0A7K6EJ24</accession>
<comment type="subunit">
    <text evidence="2 5">The avian keratins (F-ker, S-ker, C-ker and B-ker) are a complex mixture of very similar polypeptides.</text>
</comment>
<evidence type="ECO:0000313" key="6">
    <source>
        <dbReference type="EMBL" id="NWV37942.1"/>
    </source>
</evidence>